<protein>
    <recommendedName>
        <fullName evidence="1">DUF7587 domain-containing protein</fullName>
    </recommendedName>
</protein>
<dbReference type="InterPro" id="IPR056009">
    <property type="entry name" value="DUF7587"/>
</dbReference>
<reference evidence="2 3" key="1">
    <citation type="submission" date="2021-11" db="EMBL/GenBank/DDBJ databases">
        <title>Black yeast isolated from Biological Soil Crust.</title>
        <authorList>
            <person name="Kurbessoian T."/>
        </authorList>
    </citation>
    <scope>NUCLEOTIDE SEQUENCE [LARGE SCALE GENOMIC DNA]</scope>
    <source>
        <strain evidence="2 3">CCFEE 5522</strain>
    </source>
</reference>
<comment type="caution">
    <text evidence="2">The sequence shown here is derived from an EMBL/GenBank/DDBJ whole genome shotgun (WGS) entry which is preliminary data.</text>
</comment>
<dbReference type="EMBL" id="JAVFHQ010000046">
    <property type="protein sequence ID" value="KAK4541995.1"/>
    <property type="molecule type" value="Genomic_DNA"/>
</dbReference>
<evidence type="ECO:0000259" key="1">
    <source>
        <dbReference type="Pfam" id="PF24494"/>
    </source>
</evidence>
<evidence type="ECO:0000313" key="2">
    <source>
        <dbReference type="EMBL" id="KAK4541995.1"/>
    </source>
</evidence>
<feature type="domain" description="DUF7587" evidence="1">
    <location>
        <begin position="15"/>
        <end position="162"/>
    </location>
</feature>
<keyword evidence="3" id="KW-1185">Reference proteome</keyword>
<dbReference type="Proteomes" id="UP001324427">
    <property type="component" value="Unassembled WGS sequence"/>
</dbReference>
<accession>A0AAV9JB27</accession>
<gene>
    <name evidence="2" type="ORF">LTR36_007195</name>
</gene>
<organism evidence="2 3">
    <name type="scientific">Oleoguttula mirabilis</name>
    <dbReference type="NCBI Taxonomy" id="1507867"/>
    <lineage>
        <taxon>Eukaryota</taxon>
        <taxon>Fungi</taxon>
        <taxon>Dikarya</taxon>
        <taxon>Ascomycota</taxon>
        <taxon>Pezizomycotina</taxon>
        <taxon>Dothideomycetes</taxon>
        <taxon>Dothideomycetidae</taxon>
        <taxon>Mycosphaerellales</taxon>
        <taxon>Teratosphaeriaceae</taxon>
        <taxon>Oleoguttula</taxon>
    </lineage>
</organism>
<dbReference type="AlphaFoldDB" id="A0AAV9JB27"/>
<dbReference type="Pfam" id="PF24494">
    <property type="entry name" value="DUF7587"/>
    <property type="match status" value="1"/>
</dbReference>
<sequence>MDKAQVKSVEKTLAQPRFLFRAASDRSRGGPSGNSIHLINPLAGYSAMDDGTYYDRFTAMAWDQADMMLLLHFQYNYKFPSAFSSWSVSLLWVLMHAARKAEIDREENVLIYVLDTSEMSGGLRTYHAQQLVHLFQLQERHDQSSLEQYALGEYLVYGKLRSSDGFMSVRFETLKDAGLLVEGIRKLDPEPRWDDGLHQRIHKLRNIYYHPRHLTLPSIVLHPPEDWILRDDGTEIWLLPRKYFAILRRLGKCFGDVWEATMTLAFASLRRRDIWSDGMGNLLSELDGLQYHRPIARVVVRDQIEEHSQFVRMLELFHEAQGE</sequence>
<evidence type="ECO:0000313" key="3">
    <source>
        <dbReference type="Proteomes" id="UP001324427"/>
    </source>
</evidence>
<name>A0AAV9JB27_9PEZI</name>
<proteinExistence type="predicted"/>